<dbReference type="PANTHER" id="PTHR23416">
    <property type="entry name" value="SIALIC ACID SYNTHASE-RELATED"/>
    <property type="match status" value="1"/>
</dbReference>
<dbReference type="GO" id="GO:0016020">
    <property type="term" value="C:membrane"/>
    <property type="evidence" value="ECO:0007669"/>
    <property type="project" value="GOC"/>
</dbReference>
<dbReference type="SMART" id="SM01266">
    <property type="entry name" value="Mac"/>
    <property type="match status" value="1"/>
</dbReference>
<evidence type="ECO:0000256" key="8">
    <source>
        <dbReference type="ARBA" id="ARBA00023315"/>
    </source>
</evidence>
<dbReference type="Pfam" id="PF12464">
    <property type="entry name" value="Mac"/>
    <property type="match status" value="1"/>
</dbReference>
<dbReference type="InterPro" id="IPR024688">
    <property type="entry name" value="Mac_dom"/>
</dbReference>
<keyword evidence="7" id="KW-0443">Lipid metabolism</keyword>
<evidence type="ECO:0000256" key="7">
    <source>
        <dbReference type="ARBA" id="ARBA00023098"/>
    </source>
</evidence>
<dbReference type="GO" id="GO:0005829">
    <property type="term" value="C:cytosol"/>
    <property type="evidence" value="ECO:0007669"/>
    <property type="project" value="TreeGrafter"/>
</dbReference>
<feature type="domain" description="Maltose/galactoside acetyltransferase" evidence="11">
    <location>
        <begin position="5"/>
        <end position="59"/>
    </location>
</feature>
<name>A0A078MKX8_9PSED</name>
<keyword evidence="2" id="KW-0536">Nodulation</keyword>
<dbReference type="InterPro" id="IPR001451">
    <property type="entry name" value="Hexapep"/>
</dbReference>
<sequence>MPSEKSKMLAGELYDGQDPELVADRRRARELTQGLLTLPPDADAERAELLAQLFHAPTDAVIMPPFFCDYGWNISLGRQVFFNVNCIILDVAPVTIGNNVLLGPAVQLNTPLHPMDAAERRSGLEYARPITVGDDVWIGGGAIICPGVTIGPRSVVGAGSVVVKDVPPDVLVAGNPARVIRPLVPQ</sequence>
<accession>A0A078MKX8</accession>
<keyword evidence="5 12" id="KW-0808">Transferase</keyword>
<dbReference type="GO" id="GO:0008374">
    <property type="term" value="F:O-acyltransferase activity"/>
    <property type="evidence" value="ECO:0007669"/>
    <property type="project" value="TreeGrafter"/>
</dbReference>
<dbReference type="InterPro" id="IPR051159">
    <property type="entry name" value="Hexapeptide_acetyltransf"/>
</dbReference>
<dbReference type="InterPro" id="IPR018357">
    <property type="entry name" value="Hexapep_transf_CS"/>
</dbReference>
<dbReference type="PROSITE" id="PS00101">
    <property type="entry name" value="HEXAPEP_TRANSFERASES"/>
    <property type="match status" value="1"/>
</dbReference>
<keyword evidence="6" id="KW-0677">Repeat</keyword>
<evidence type="ECO:0000256" key="2">
    <source>
        <dbReference type="ARBA" id="ARBA00022458"/>
    </source>
</evidence>
<gene>
    <name evidence="12" type="ORF">BN1049_02051</name>
</gene>
<evidence type="ECO:0000256" key="1">
    <source>
        <dbReference type="ARBA" id="ARBA00007274"/>
    </source>
</evidence>
<dbReference type="GO" id="GO:0009245">
    <property type="term" value="P:lipid A biosynthetic process"/>
    <property type="evidence" value="ECO:0007669"/>
    <property type="project" value="UniProtKB-KW"/>
</dbReference>
<reference evidence="12" key="1">
    <citation type="submission" date="2014-07" db="EMBL/GenBank/DDBJ databases">
        <authorList>
            <person name="Urmite Genomes Urmite Genomes"/>
        </authorList>
    </citation>
    <scope>NUCLEOTIDE SEQUENCE</scope>
    <source>
        <strain evidence="12">12M76_air</strain>
    </source>
</reference>
<dbReference type="PANTHER" id="PTHR23416:SF23">
    <property type="entry name" value="ACETYLTRANSFERASE C18B11.09C-RELATED"/>
    <property type="match status" value="1"/>
</dbReference>
<dbReference type="PATRIC" id="fig|1461581.3.peg.2022"/>
<evidence type="ECO:0000313" key="12">
    <source>
        <dbReference type="EMBL" id="CEA05381.1"/>
    </source>
</evidence>
<dbReference type="InterPro" id="IPR011004">
    <property type="entry name" value="Trimer_LpxA-like_sf"/>
</dbReference>
<keyword evidence="4" id="KW-0441">Lipid A biosynthesis</keyword>
<dbReference type="OrthoDB" id="9815592at2"/>
<dbReference type="SUPFAM" id="SSF51161">
    <property type="entry name" value="Trimeric LpxA-like enzymes"/>
    <property type="match status" value="1"/>
</dbReference>
<dbReference type="FunFam" id="2.160.10.10:FF:000025">
    <property type="entry name" value="Hexapeptide-repeat containing-acetyltransferase"/>
    <property type="match status" value="1"/>
</dbReference>
<comment type="similarity">
    <text evidence="1">Belongs to the transferase hexapeptide repeat family.</text>
</comment>
<evidence type="ECO:0000256" key="10">
    <source>
        <dbReference type="ARBA" id="ARBA00067695"/>
    </source>
</evidence>
<dbReference type="RefSeq" id="WP_044499734.1">
    <property type="nucleotide sequence ID" value="NZ_LK391969.1"/>
</dbReference>
<dbReference type="Pfam" id="PF00132">
    <property type="entry name" value="Hexapep"/>
    <property type="match status" value="1"/>
</dbReference>
<comment type="function">
    <text evidence="9">Acetyltransferase implicated in the O-acetylation of Nod factors.</text>
</comment>
<keyword evidence="8" id="KW-0012">Acyltransferase</keyword>
<evidence type="ECO:0000256" key="6">
    <source>
        <dbReference type="ARBA" id="ARBA00022737"/>
    </source>
</evidence>
<dbReference type="EMBL" id="LM997413">
    <property type="protein sequence ID" value="CEA05381.1"/>
    <property type="molecule type" value="Genomic_DNA"/>
</dbReference>
<evidence type="ECO:0000256" key="3">
    <source>
        <dbReference type="ARBA" id="ARBA00022516"/>
    </source>
</evidence>
<organism evidence="12">
    <name type="scientific">Pseudomonas saudimassiliensis</name>
    <dbReference type="NCBI Taxonomy" id="1461581"/>
    <lineage>
        <taxon>Bacteria</taxon>
        <taxon>Pseudomonadati</taxon>
        <taxon>Pseudomonadota</taxon>
        <taxon>Gammaproteobacteria</taxon>
        <taxon>Pseudomonadales</taxon>
        <taxon>Pseudomonadaceae</taxon>
        <taxon>Pseudomonas</taxon>
    </lineage>
</organism>
<dbReference type="AlphaFoldDB" id="A0A078MKX8"/>
<evidence type="ECO:0000256" key="5">
    <source>
        <dbReference type="ARBA" id="ARBA00022679"/>
    </source>
</evidence>
<keyword evidence="3" id="KW-0444">Lipid biosynthesis</keyword>
<evidence type="ECO:0000256" key="9">
    <source>
        <dbReference type="ARBA" id="ARBA00055587"/>
    </source>
</evidence>
<proteinExistence type="inferred from homology"/>
<protein>
    <recommendedName>
        <fullName evidence="10">Nodulation protein L</fullName>
    </recommendedName>
</protein>
<dbReference type="Gene3D" id="2.160.10.10">
    <property type="entry name" value="Hexapeptide repeat proteins"/>
    <property type="match status" value="1"/>
</dbReference>
<evidence type="ECO:0000256" key="4">
    <source>
        <dbReference type="ARBA" id="ARBA00022556"/>
    </source>
</evidence>
<evidence type="ECO:0000259" key="11">
    <source>
        <dbReference type="SMART" id="SM01266"/>
    </source>
</evidence>
<dbReference type="GO" id="GO:0016407">
    <property type="term" value="F:acetyltransferase activity"/>
    <property type="evidence" value="ECO:0007669"/>
    <property type="project" value="InterPro"/>
</dbReference>
<dbReference type="CDD" id="cd03357">
    <property type="entry name" value="LbH_MAT_GAT"/>
    <property type="match status" value="1"/>
</dbReference>
<dbReference type="EMBL" id="LK391969">
    <property type="protein sequence ID" value="CEF27106.1"/>
    <property type="molecule type" value="Genomic_DNA"/>
</dbReference>